<comment type="caution">
    <text evidence="1">The sequence shown here is derived from an EMBL/GenBank/DDBJ whole genome shotgun (WGS) entry which is preliminary data.</text>
</comment>
<sequence length="50" mass="5308">MNNDRGKSEQSLSPISKVLGKIQGEKLKVVCRDCGGTFEATNLGLLTASL</sequence>
<accession>X1TSI9</accession>
<protein>
    <submittedName>
        <fullName evidence="1">Uncharacterized protein</fullName>
    </submittedName>
</protein>
<gene>
    <name evidence="1" type="ORF">S12H4_41655</name>
</gene>
<dbReference type="AlphaFoldDB" id="X1TSI9"/>
<dbReference type="EMBL" id="BARW01025407">
    <property type="protein sequence ID" value="GAJ08239.1"/>
    <property type="molecule type" value="Genomic_DNA"/>
</dbReference>
<organism evidence="1">
    <name type="scientific">marine sediment metagenome</name>
    <dbReference type="NCBI Taxonomy" id="412755"/>
    <lineage>
        <taxon>unclassified sequences</taxon>
        <taxon>metagenomes</taxon>
        <taxon>ecological metagenomes</taxon>
    </lineage>
</organism>
<name>X1TSI9_9ZZZZ</name>
<reference evidence="1" key="1">
    <citation type="journal article" date="2014" name="Front. Microbiol.">
        <title>High frequency of phylogenetically diverse reductive dehalogenase-homologous genes in deep subseafloor sedimentary metagenomes.</title>
        <authorList>
            <person name="Kawai M."/>
            <person name="Futagami T."/>
            <person name="Toyoda A."/>
            <person name="Takaki Y."/>
            <person name="Nishi S."/>
            <person name="Hori S."/>
            <person name="Arai W."/>
            <person name="Tsubouchi T."/>
            <person name="Morono Y."/>
            <person name="Uchiyama I."/>
            <person name="Ito T."/>
            <person name="Fujiyama A."/>
            <person name="Inagaki F."/>
            <person name="Takami H."/>
        </authorList>
    </citation>
    <scope>NUCLEOTIDE SEQUENCE</scope>
    <source>
        <strain evidence="1">Expedition CK06-06</strain>
    </source>
</reference>
<proteinExistence type="predicted"/>
<evidence type="ECO:0000313" key="1">
    <source>
        <dbReference type="EMBL" id="GAJ08239.1"/>
    </source>
</evidence>